<dbReference type="CDD" id="cd03257">
    <property type="entry name" value="ABC_NikE_OppD_transporters"/>
    <property type="match status" value="1"/>
</dbReference>
<evidence type="ECO:0000256" key="2">
    <source>
        <dbReference type="ARBA" id="ARBA00005417"/>
    </source>
</evidence>
<name>A0A3M8DKQ9_9BACL</name>
<proteinExistence type="inferred from homology"/>
<dbReference type="InterPro" id="IPR003439">
    <property type="entry name" value="ABC_transporter-like_ATP-bd"/>
</dbReference>
<dbReference type="Pfam" id="PF08352">
    <property type="entry name" value="oligo_HPY"/>
    <property type="match status" value="1"/>
</dbReference>
<comment type="caution">
    <text evidence="9">The sequence shown here is derived from an EMBL/GenBank/DDBJ whole genome shotgun (WGS) entry which is preliminary data.</text>
</comment>
<dbReference type="SMART" id="SM00382">
    <property type="entry name" value="AAA"/>
    <property type="match status" value="1"/>
</dbReference>
<evidence type="ECO:0000256" key="5">
    <source>
        <dbReference type="ARBA" id="ARBA00022741"/>
    </source>
</evidence>
<dbReference type="NCBIfam" id="TIGR01727">
    <property type="entry name" value="oligo_HPY"/>
    <property type="match status" value="1"/>
</dbReference>
<organism evidence="9 10">
    <name type="scientific">Brevibacillus fluminis</name>
    <dbReference type="NCBI Taxonomy" id="511487"/>
    <lineage>
        <taxon>Bacteria</taxon>
        <taxon>Bacillati</taxon>
        <taxon>Bacillota</taxon>
        <taxon>Bacilli</taxon>
        <taxon>Bacillales</taxon>
        <taxon>Paenibacillaceae</taxon>
        <taxon>Brevibacillus</taxon>
    </lineage>
</organism>
<dbReference type="PANTHER" id="PTHR43297:SF2">
    <property type="entry name" value="DIPEPTIDE TRANSPORT ATP-BINDING PROTEIN DPPD"/>
    <property type="match status" value="1"/>
</dbReference>
<dbReference type="Gene3D" id="3.40.50.300">
    <property type="entry name" value="P-loop containing nucleotide triphosphate hydrolases"/>
    <property type="match status" value="1"/>
</dbReference>
<dbReference type="RefSeq" id="WP_122918529.1">
    <property type="nucleotide sequence ID" value="NZ_RHHQ01000011.1"/>
</dbReference>
<sequence length="326" mass="36150">MSLTKGKILEVSNVNVMIKKQRQELTIATDVSFAVGSGEALGIVGESGCGKSITALSIMGLLPNNVYVSKGSIRLKETDLVALKRNDYRKMRGKEIAMIFQEPMTSLNPVYSIGFQIVELLREHTQLSKKAAKTKAIDMLKLVGIPRPEEVINEYPHQLSGGMRQRVMIAMGLACDPSLLIADEPTTALDVTIQAQILELLKDIQKRYDMGILLISHDLGVIAEVCDRVLVMYAGQVVEEASVQSLFENPKHPYTRGLIASTPKIGESKKRLHTIEGSVPQLADMPNGCRFAVRCNKVMERCLGESPPLFEKADHTKCRCWLYEHQ</sequence>
<feature type="domain" description="ABC transporter" evidence="8">
    <location>
        <begin position="9"/>
        <end position="259"/>
    </location>
</feature>
<keyword evidence="6 9" id="KW-0067">ATP-binding</keyword>
<evidence type="ECO:0000313" key="10">
    <source>
        <dbReference type="Proteomes" id="UP000271031"/>
    </source>
</evidence>
<dbReference type="Proteomes" id="UP000271031">
    <property type="component" value="Unassembled WGS sequence"/>
</dbReference>
<dbReference type="InterPro" id="IPR013563">
    <property type="entry name" value="Oligopep_ABC_C"/>
</dbReference>
<dbReference type="Pfam" id="PF00005">
    <property type="entry name" value="ABC_tran"/>
    <property type="match status" value="1"/>
</dbReference>
<protein>
    <submittedName>
        <fullName evidence="9">ABC transporter ATP-binding protein</fullName>
    </submittedName>
</protein>
<dbReference type="InterPro" id="IPR017871">
    <property type="entry name" value="ABC_transporter-like_CS"/>
</dbReference>
<dbReference type="InterPro" id="IPR027417">
    <property type="entry name" value="P-loop_NTPase"/>
</dbReference>
<dbReference type="PROSITE" id="PS00211">
    <property type="entry name" value="ABC_TRANSPORTER_1"/>
    <property type="match status" value="1"/>
</dbReference>
<comment type="similarity">
    <text evidence="2">Belongs to the ABC transporter superfamily.</text>
</comment>
<dbReference type="GO" id="GO:0005524">
    <property type="term" value="F:ATP binding"/>
    <property type="evidence" value="ECO:0007669"/>
    <property type="project" value="UniProtKB-KW"/>
</dbReference>
<reference evidence="9 10" key="1">
    <citation type="submission" date="2018-10" db="EMBL/GenBank/DDBJ databases">
        <title>Phylogenomics of Brevibacillus.</title>
        <authorList>
            <person name="Dunlap C."/>
        </authorList>
    </citation>
    <scope>NUCLEOTIDE SEQUENCE [LARGE SCALE GENOMIC DNA]</scope>
    <source>
        <strain evidence="9 10">JCM 15716</strain>
    </source>
</reference>
<keyword evidence="7" id="KW-0472">Membrane</keyword>
<dbReference type="GO" id="GO:0015833">
    <property type="term" value="P:peptide transport"/>
    <property type="evidence" value="ECO:0007669"/>
    <property type="project" value="InterPro"/>
</dbReference>
<keyword evidence="10" id="KW-1185">Reference proteome</keyword>
<dbReference type="OrthoDB" id="9802264at2"/>
<evidence type="ECO:0000313" key="9">
    <source>
        <dbReference type="EMBL" id="RNB87687.1"/>
    </source>
</evidence>
<dbReference type="PANTHER" id="PTHR43297">
    <property type="entry name" value="OLIGOPEPTIDE TRANSPORT ATP-BINDING PROTEIN APPD"/>
    <property type="match status" value="1"/>
</dbReference>
<dbReference type="InterPro" id="IPR003593">
    <property type="entry name" value="AAA+_ATPase"/>
</dbReference>
<evidence type="ECO:0000256" key="4">
    <source>
        <dbReference type="ARBA" id="ARBA00022475"/>
    </source>
</evidence>
<accession>A0A3M8DKQ9</accession>
<dbReference type="GO" id="GO:0016887">
    <property type="term" value="F:ATP hydrolysis activity"/>
    <property type="evidence" value="ECO:0007669"/>
    <property type="project" value="InterPro"/>
</dbReference>
<keyword evidence="3" id="KW-0813">Transport</keyword>
<comment type="subcellular location">
    <subcellularLocation>
        <location evidence="1">Cell membrane</location>
        <topology evidence="1">Peripheral membrane protein</topology>
    </subcellularLocation>
</comment>
<keyword evidence="4" id="KW-1003">Cell membrane</keyword>
<dbReference type="GO" id="GO:0005886">
    <property type="term" value="C:plasma membrane"/>
    <property type="evidence" value="ECO:0007669"/>
    <property type="project" value="UniProtKB-SubCell"/>
</dbReference>
<dbReference type="FunFam" id="3.40.50.300:FF:000016">
    <property type="entry name" value="Oligopeptide ABC transporter ATP-binding component"/>
    <property type="match status" value="1"/>
</dbReference>
<evidence type="ECO:0000256" key="6">
    <source>
        <dbReference type="ARBA" id="ARBA00022840"/>
    </source>
</evidence>
<gene>
    <name evidence="9" type="ORF">EDM56_14025</name>
</gene>
<dbReference type="EMBL" id="RHHQ01000011">
    <property type="protein sequence ID" value="RNB87687.1"/>
    <property type="molecule type" value="Genomic_DNA"/>
</dbReference>
<dbReference type="AlphaFoldDB" id="A0A3M8DKQ9"/>
<evidence type="ECO:0000259" key="8">
    <source>
        <dbReference type="PROSITE" id="PS50893"/>
    </source>
</evidence>
<dbReference type="PROSITE" id="PS50893">
    <property type="entry name" value="ABC_TRANSPORTER_2"/>
    <property type="match status" value="1"/>
</dbReference>
<keyword evidence="5" id="KW-0547">Nucleotide-binding</keyword>
<evidence type="ECO:0000256" key="7">
    <source>
        <dbReference type="ARBA" id="ARBA00023136"/>
    </source>
</evidence>
<evidence type="ECO:0000256" key="1">
    <source>
        <dbReference type="ARBA" id="ARBA00004202"/>
    </source>
</evidence>
<dbReference type="SUPFAM" id="SSF52540">
    <property type="entry name" value="P-loop containing nucleoside triphosphate hydrolases"/>
    <property type="match status" value="1"/>
</dbReference>
<evidence type="ECO:0000256" key="3">
    <source>
        <dbReference type="ARBA" id="ARBA00022448"/>
    </source>
</evidence>
<dbReference type="InterPro" id="IPR050388">
    <property type="entry name" value="ABC_Ni/Peptide_Import"/>
</dbReference>